<dbReference type="InterPro" id="IPR001650">
    <property type="entry name" value="Helicase_C-like"/>
</dbReference>
<dbReference type="GO" id="GO:0005829">
    <property type="term" value="C:cytosol"/>
    <property type="evidence" value="ECO:0007669"/>
    <property type="project" value="TreeGrafter"/>
</dbReference>
<evidence type="ECO:0000256" key="6">
    <source>
        <dbReference type="ARBA" id="ARBA00022801"/>
    </source>
</evidence>
<dbReference type="InterPro" id="IPR014001">
    <property type="entry name" value="Helicase_ATP-bd"/>
</dbReference>
<dbReference type="GO" id="GO:0004518">
    <property type="term" value="F:nuclease activity"/>
    <property type="evidence" value="ECO:0007669"/>
    <property type="project" value="UniProtKB-KW"/>
</dbReference>
<dbReference type="PANTHER" id="PTHR47959:SF16">
    <property type="entry name" value="CRISPR-ASSOCIATED NUCLEASE_HELICASE CAS3-RELATED"/>
    <property type="match status" value="1"/>
</dbReference>
<dbReference type="NCBIfam" id="TIGR01596">
    <property type="entry name" value="cas3_HD"/>
    <property type="match status" value="1"/>
</dbReference>
<dbReference type="CDD" id="cd09641">
    <property type="entry name" value="Cas3''_I"/>
    <property type="match status" value="1"/>
</dbReference>
<dbReference type="InterPro" id="IPR011545">
    <property type="entry name" value="DEAD/DEAH_box_helicase_dom"/>
</dbReference>
<evidence type="ECO:0000313" key="14">
    <source>
        <dbReference type="Proteomes" id="UP000005273"/>
    </source>
</evidence>
<dbReference type="PROSITE" id="PS51643">
    <property type="entry name" value="HD_CAS3"/>
    <property type="match status" value="1"/>
</dbReference>
<dbReference type="InterPro" id="IPR038257">
    <property type="entry name" value="CRISPR-assoc_Cas3_HD_sf"/>
</dbReference>
<dbReference type="GO" id="GO:0051607">
    <property type="term" value="P:defense response to virus"/>
    <property type="evidence" value="ECO:0007669"/>
    <property type="project" value="UniProtKB-KW"/>
</dbReference>
<dbReference type="SMART" id="SM00487">
    <property type="entry name" value="DEXDc"/>
    <property type="match status" value="1"/>
</dbReference>
<evidence type="ECO:0000259" key="11">
    <source>
        <dbReference type="PROSITE" id="PS51192"/>
    </source>
</evidence>
<keyword evidence="6" id="KW-0378">Hydrolase</keyword>
<gene>
    <name evidence="13" type="ORF">HMPREF1705_03996</name>
</gene>
<dbReference type="eggNOG" id="COG1203">
    <property type="taxonomic scope" value="Bacteria"/>
</dbReference>
<evidence type="ECO:0000256" key="8">
    <source>
        <dbReference type="ARBA" id="ARBA00022840"/>
    </source>
</evidence>
<dbReference type="OrthoDB" id="9810236at2"/>
<dbReference type="STRING" id="592015.HMPREF1705_03996"/>
<dbReference type="GO" id="GO:0003724">
    <property type="term" value="F:RNA helicase activity"/>
    <property type="evidence" value="ECO:0007669"/>
    <property type="project" value="TreeGrafter"/>
</dbReference>
<dbReference type="AlphaFoldDB" id="A0A0T5X8Q1"/>
<dbReference type="NCBIfam" id="TIGR01587">
    <property type="entry name" value="cas3_core"/>
    <property type="match status" value="1"/>
</dbReference>
<comment type="caution">
    <text evidence="13">The sequence shown here is derived from an EMBL/GenBank/DDBJ whole genome shotgun (WGS) entry which is preliminary data.</text>
</comment>
<dbReference type="GO" id="GO:0046872">
    <property type="term" value="F:metal ion binding"/>
    <property type="evidence" value="ECO:0007669"/>
    <property type="project" value="UniProtKB-KW"/>
</dbReference>
<dbReference type="RefSeq" id="WP_071804864.1">
    <property type="nucleotide sequence ID" value="NZ_ACJX03000001.1"/>
</dbReference>
<dbReference type="Gene3D" id="1.10.3210.30">
    <property type="match status" value="1"/>
</dbReference>
<evidence type="ECO:0000256" key="5">
    <source>
        <dbReference type="ARBA" id="ARBA00022741"/>
    </source>
</evidence>
<keyword evidence="3" id="KW-0540">Nuclease</keyword>
<dbReference type="EMBL" id="ACJX03000001">
    <property type="protein sequence ID" value="KRT34751.1"/>
    <property type="molecule type" value="Genomic_DNA"/>
</dbReference>
<dbReference type="SMART" id="SM00490">
    <property type="entry name" value="HELICc"/>
    <property type="match status" value="1"/>
</dbReference>
<sequence length="730" mass="83857">MDKLLAKPDVLLIDHLRDVLRLGSDISNYFNLDQRILMKIALSCALHDIGKATVDFQQHIRGKRNKAYPHALASMPFVLVAEICLNRSYGWNTNDLIATSAVLTHHSPLSPRLYMGYGKPNFHPDLDKIIEATWGLLYQFKVDKLPQSNNFMDSIRSLLDNSPASMLDDTQISIGSTLRGLFQSLPTRDFAQVKSVLHLADWLASAGKHDTSILFLNSGKQIVKSHTSKFPLRNFQLQAECSCDENIQLRAPTGTGKTEALLLWANDTDRLIYLLPTQATVNAMWRRMRRIYGNDNVALAHGRASYMLRNESDEDPLEERLFGSVFAKPVTVATLDQYLISHLNGRHWEERRCLAKQSKIVLDEIHAYEPYTLGLLLKALETDPPACLAIASATLPPSLLELFPEGTLIEAEHNLWRRTRHRLHLEDNLLQNFLERALSFAISGKRVLIVANTIREAQMLYQTLKNELNWDECYLLHARFTFQDRQNREEKVKDPKPGTIFIATQIVEVSLDISYDVLLTEIAPIDALVQRMGRVNRFDDQPPAPVMICCRYSENSRHVYGKEILDYSLEILRDLPELPTDYDLASATERLYAYIMALDSWKREFNEGAQTVEEIQKALGCYTIDLSDESMRSKFTTRRGQISIDVIPKTFLPDVYGLYERGETWRIVEYLTPIPIWWINRFPEEFPPCKDIRYLITNLRYDNEIGLLPPYLEEDQDDTHKDQDLSNIIK</sequence>
<keyword evidence="8" id="KW-0067">ATP-binding</keyword>
<comment type="similarity">
    <text evidence="10">Belongs to the DEAD box helicase family.</text>
</comment>
<dbReference type="GO" id="GO:0005524">
    <property type="term" value="F:ATP binding"/>
    <property type="evidence" value="ECO:0007669"/>
    <property type="project" value="UniProtKB-KW"/>
</dbReference>
<dbReference type="Proteomes" id="UP000005273">
    <property type="component" value="Unassembled WGS sequence"/>
</dbReference>
<organism evidence="13 14">
    <name type="scientific">Acetomicrobium hydrogeniformans ATCC BAA-1850</name>
    <dbReference type="NCBI Taxonomy" id="592015"/>
    <lineage>
        <taxon>Bacteria</taxon>
        <taxon>Thermotogati</taxon>
        <taxon>Synergistota</taxon>
        <taxon>Synergistia</taxon>
        <taxon>Synergistales</taxon>
        <taxon>Acetomicrobiaceae</taxon>
        <taxon>Acetomicrobium</taxon>
    </lineage>
</organism>
<dbReference type="InterPro" id="IPR006483">
    <property type="entry name" value="CRISPR-assoc_Cas3_HD"/>
</dbReference>
<feature type="domain" description="HD Cas3-type" evidence="12">
    <location>
        <begin position="5"/>
        <end position="203"/>
    </location>
</feature>
<dbReference type="InterPro" id="IPR006474">
    <property type="entry name" value="Helicase_Cas3_CRISPR-ass_core"/>
</dbReference>
<dbReference type="InterPro" id="IPR050079">
    <property type="entry name" value="DEAD_box_RNA_helicase"/>
</dbReference>
<keyword evidence="14" id="KW-1185">Reference proteome</keyword>
<evidence type="ECO:0000256" key="7">
    <source>
        <dbReference type="ARBA" id="ARBA00022806"/>
    </source>
</evidence>
<dbReference type="Pfam" id="PF22590">
    <property type="entry name" value="Cas3-like_C_2"/>
    <property type="match status" value="1"/>
</dbReference>
<evidence type="ECO:0000256" key="1">
    <source>
        <dbReference type="ARBA" id="ARBA00006847"/>
    </source>
</evidence>
<dbReference type="GO" id="GO:0016787">
    <property type="term" value="F:hydrolase activity"/>
    <property type="evidence" value="ECO:0007669"/>
    <property type="project" value="UniProtKB-KW"/>
</dbReference>
<dbReference type="SUPFAM" id="SSF52540">
    <property type="entry name" value="P-loop containing nucleoside triphosphate hydrolases"/>
    <property type="match status" value="1"/>
</dbReference>
<dbReference type="InterPro" id="IPR027417">
    <property type="entry name" value="P-loop_NTPase"/>
</dbReference>
<protein>
    <submittedName>
        <fullName evidence="13">CRISPR-associated helicase Cas3</fullName>
    </submittedName>
</protein>
<keyword evidence="5" id="KW-0547">Nucleotide-binding</keyword>
<proteinExistence type="inferred from homology"/>
<comment type="similarity">
    <text evidence="2">In the central section; belongs to the CRISPR-associated helicase Cas3 family.</text>
</comment>
<evidence type="ECO:0000313" key="13">
    <source>
        <dbReference type="EMBL" id="KRT34751.1"/>
    </source>
</evidence>
<reference evidence="14" key="1">
    <citation type="submission" date="2012-09" db="EMBL/GenBank/DDBJ databases">
        <authorList>
            <person name="Weinstock G."/>
            <person name="Sodergren E."/>
            <person name="Clifton S."/>
            <person name="Fulton L."/>
            <person name="Fulton B."/>
            <person name="Courtney L."/>
            <person name="Fronick C."/>
            <person name="Harrison M."/>
            <person name="Strong C."/>
            <person name="Farmer C."/>
            <person name="Delehaunty K."/>
            <person name="Markovic C."/>
            <person name="Hall O."/>
            <person name="Minx P."/>
            <person name="Tomlinson C."/>
            <person name="Mitreva M."/>
            <person name="Nelson J."/>
            <person name="Hou S."/>
            <person name="Wollam A."/>
            <person name="Pepin K.H."/>
            <person name="Johnson M."/>
            <person name="Bhonagiri V."/>
            <person name="Nash W.E."/>
            <person name="Suruliraj S."/>
            <person name="Warren W."/>
            <person name="Chinwalla A."/>
            <person name="Mardis E.R."/>
            <person name="Wilson R.K."/>
        </authorList>
    </citation>
    <scope>NUCLEOTIDE SEQUENCE [LARGE SCALE GENOMIC DNA]</scope>
    <source>
        <strain evidence="14">OS1</strain>
    </source>
</reference>
<keyword evidence="9" id="KW-0051">Antiviral defense</keyword>
<keyword evidence="4" id="KW-0479">Metal-binding</keyword>
<comment type="similarity">
    <text evidence="1">In the N-terminal section; belongs to the CRISPR-associated nuclease Cas3-HD family.</text>
</comment>
<dbReference type="InterPro" id="IPR054712">
    <property type="entry name" value="Cas3-like_dom"/>
</dbReference>
<evidence type="ECO:0000256" key="4">
    <source>
        <dbReference type="ARBA" id="ARBA00022723"/>
    </source>
</evidence>
<evidence type="ECO:0000256" key="3">
    <source>
        <dbReference type="ARBA" id="ARBA00022722"/>
    </source>
</evidence>
<evidence type="ECO:0000256" key="2">
    <source>
        <dbReference type="ARBA" id="ARBA00009046"/>
    </source>
</evidence>
<accession>A0A0T5X8Q1</accession>
<dbReference type="GO" id="GO:0003676">
    <property type="term" value="F:nucleic acid binding"/>
    <property type="evidence" value="ECO:0007669"/>
    <property type="project" value="InterPro"/>
</dbReference>
<name>A0A0T5X8Q1_9BACT</name>
<dbReference type="PANTHER" id="PTHR47959">
    <property type="entry name" value="ATP-DEPENDENT RNA HELICASE RHLE-RELATED"/>
    <property type="match status" value="1"/>
</dbReference>
<evidence type="ECO:0000259" key="12">
    <source>
        <dbReference type="PROSITE" id="PS51643"/>
    </source>
</evidence>
<feature type="domain" description="Helicase ATP-binding" evidence="11">
    <location>
        <begin position="238"/>
        <end position="413"/>
    </location>
</feature>
<evidence type="ECO:0000256" key="9">
    <source>
        <dbReference type="ARBA" id="ARBA00023118"/>
    </source>
</evidence>
<dbReference type="Gene3D" id="3.40.50.300">
    <property type="entry name" value="P-loop containing nucleotide triphosphate hydrolases"/>
    <property type="match status" value="2"/>
</dbReference>
<evidence type="ECO:0000256" key="10">
    <source>
        <dbReference type="ARBA" id="ARBA00038437"/>
    </source>
</evidence>
<dbReference type="PROSITE" id="PS51192">
    <property type="entry name" value="HELICASE_ATP_BIND_1"/>
    <property type="match status" value="1"/>
</dbReference>
<dbReference type="Pfam" id="PF18019">
    <property type="entry name" value="Cas3_HD"/>
    <property type="match status" value="1"/>
</dbReference>
<dbReference type="Pfam" id="PF00270">
    <property type="entry name" value="DEAD"/>
    <property type="match status" value="1"/>
</dbReference>
<keyword evidence="7" id="KW-0347">Helicase</keyword>